<evidence type="ECO:0000313" key="2">
    <source>
        <dbReference type="EMBL" id="KDQ06089.1"/>
    </source>
</evidence>
<dbReference type="HOGENOM" id="CLU_1434241_0_0_1"/>
<protein>
    <submittedName>
        <fullName evidence="2">Uncharacterized protein</fullName>
    </submittedName>
</protein>
<dbReference type="Proteomes" id="UP000027195">
    <property type="component" value="Unassembled WGS sequence"/>
</dbReference>
<keyword evidence="3" id="KW-1185">Reference proteome</keyword>
<proteinExistence type="predicted"/>
<evidence type="ECO:0000256" key="1">
    <source>
        <dbReference type="SAM" id="MobiDB-lite"/>
    </source>
</evidence>
<reference evidence="3" key="1">
    <citation type="journal article" date="2014" name="Proc. Natl. Acad. Sci. U.S.A.">
        <title>Extensive sampling of basidiomycete genomes demonstrates inadequacy of the white-rot/brown-rot paradigm for wood decay fungi.</title>
        <authorList>
            <person name="Riley R."/>
            <person name="Salamov A.A."/>
            <person name="Brown D.W."/>
            <person name="Nagy L.G."/>
            <person name="Floudas D."/>
            <person name="Held B.W."/>
            <person name="Levasseur A."/>
            <person name="Lombard V."/>
            <person name="Morin E."/>
            <person name="Otillar R."/>
            <person name="Lindquist E.A."/>
            <person name="Sun H."/>
            <person name="LaButti K.M."/>
            <person name="Schmutz J."/>
            <person name="Jabbour D."/>
            <person name="Luo H."/>
            <person name="Baker S.E."/>
            <person name="Pisabarro A.G."/>
            <person name="Walton J.D."/>
            <person name="Blanchette R.A."/>
            <person name="Henrissat B."/>
            <person name="Martin F."/>
            <person name="Cullen D."/>
            <person name="Hibbett D.S."/>
            <person name="Grigoriev I.V."/>
        </authorList>
    </citation>
    <scope>NUCLEOTIDE SEQUENCE [LARGE SCALE GENOMIC DNA]</scope>
    <source>
        <strain evidence="3">FD-172 SS1</strain>
    </source>
</reference>
<accession>A0A067LSQ5</accession>
<dbReference type="EMBL" id="KL198157">
    <property type="protein sequence ID" value="KDQ06089.1"/>
    <property type="molecule type" value="Genomic_DNA"/>
</dbReference>
<feature type="region of interest" description="Disordered" evidence="1">
    <location>
        <begin position="21"/>
        <end position="165"/>
    </location>
</feature>
<sequence>MRSREEWITVIKGIQKSQAVAAAVSEPVSTLDAPPTRGEPHPLITSRPHPGHIQEPTVEPVELTRSSLAGPANRAGGSTPTSREGAHPAVKPAQSVNSQSPPPCTPPSDKAMGRGGTTSEADSGPPPSLVRADHLPPALATVTTSPGTQAVFGGSPLDLPLTGGTPASMLIQRAEADTPQLSGSVSLDR</sequence>
<evidence type="ECO:0000313" key="3">
    <source>
        <dbReference type="Proteomes" id="UP000027195"/>
    </source>
</evidence>
<organism evidence="2 3">
    <name type="scientific">Botryobasidium botryosum (strain FD-172 SS1)</name>
    <dbReference type="NCBI Taxonomy" id="930990"/>
    <lineage>
        <taxon>Eukaryota</taxon>
        <taxon>Fungi</taxon>
        <taxon>Dikarya</taxon>
        <taxon>Basidiomycota</taxon>
        <taxon>Agaricomycotina</taxon>
        <taxon>Agaricomycetes</taxon>
        <taxon>Cantharellales</taxon>
        <taxon>Botryobasidiaceae</taxon>
        <taxon>Botryobasidium</taxon>
    </lineage>
</organism>
<gene>
    <name evidence="2" type="ORF">BOTBODRAFT_271605</name>
</gene>
<dbReference type="InParanoid" id="A0A067LSQ5"/>
<dbReference type="AlphaFoldDB" id="A0A067LSQ5"/>
<name>A0A067LSQ5_BOTB1</name>